<dbReference type="Proteomes" id="UP000887566">
    <property type="component" value="Unplaced"/>
</dbReference>
<sequence>MSVVSSDAEDVEERPQIIQQARKASKTRKTKYPSYRTLNDDAYSSDMDDLCDPDFYLTYTTGTTTQSVQTKPATTTAMINGGAKSVELPRRAAPKKQPSLESAGSRDLDVLNDIFQSTAGEKDRFMVARKEPPKSATSWGDALDREEYGAKPHRSTRSVTSTPVQKHRHFGVDRYDALTDAEGTDNWLEQQLDKLRFRRDMDPDVQRRKKQEKLLLEELKHVNDDRNVARGRHEADYSVEGVGLRQMDPLEEYRMEEERLRNLKSPYGDNSMEPRMVVGPSGKHPSVKGKPPTPPPRERSRTPPSPRRMSPVGRKGAPASVQPQYGRHTPSAPE</sequence>
<keyword evidence="2" id="KW-1185">Reference proteome</keyword>
<name>A0A914VCC7_9BILA</name>
<evidence type="ECO:0000313" key="3">
    <source>
        <dbReference type="WBParaSite" id="PSAMB.scaffold17062size1205.g37129.t1"/>
    </source>
</evidence>
<accession>A0A914VCC7</accession>
<evidence type="ECO:0000313" key="2">
    <source>
        <dbReference type="Proteomes" id="UP000887566"/>
    </source>
</evidence>
<feature type="compositionally biased region" description="Polar residues" evidence="1">
    <location>
        <begin position="66"/>
        <end position="78"/>
    </location>
</feature>
<organism evidence="2 3">
    <name type="scientific">Plectus sambesii</name>
    <dbReference type="NCBI Taxonomy" id="2011161"/>
    <lineage>
        <taxon>Eukaryota</taxon>
        <taxon>Metazoa</taxon>
        <taxon>Ecdysozoa</taxon>
        <taxon>Nematoda</taxon>
        <taxon>Chromadorea</taxon>
        <taxon>Plectida</taxon>
        <taxon>Plectina</taxon>
        <taxon>Plectoidea</taxon>
        <taxon>Plectidae</taxon>
        <taxon>Plectus</taxon>
    </lineage>
</organism>
<protein>
    <submittedName>
        <fullName evidence="3">Uncharacterized protein</fullName>
    </submittedName>
</protein>
<evidence type="ECO:0000256" key="1">
    <source>
        <dbReference type="SAM" id="MobiDB-lite"/>
    </source>
</evidence>
<feature type="region of interest" description="Disordered" evidence="1">
    <location>
        <begin position="1"/>
        <end position="33"/>
    </location>
</feature>
<dbReference type="WBParaSite" id="PSAMB.scaffold17062size1205.g37129.t1">
    <property type="protein sequence ID" value="PSAMB.scaffold17062size1205.g37129.t1"/>
    <property type="gene ID" value="PSAMB.scaffold17062size1205.g37129"/>
</dbReference>
<reference evidence="3" key="1">
    <citation type="submission" date="2022-11" db="UniProtKB">
        <authorList>
            <consortium name="WormBaseParasite"/>
        </authorList>
    </citation>
    <scope>IDENTIFICATION</scope>
</reference>
<feature type="region of interest" description="Disordered" evidence="1">
    <location>
        <begin position="128"/>
        <end position="165"/>
    </location>
</feature>
<proteinExistence type="predicted"/>
<feature type="compositionally biased region" description="Basic and acidic residues" evidence="1">
    <location>
        <begin position="251"/>
        <end position="261"/>
    </location>
</feature>
<feature type="region of interest" description="Disordered" evidence="1">
    <location>
        <begin position="250"/>
        <end position="334"/>
    </location>
</feature>
<feature type="region of interest" description="Disordered" evidence="1">
    <location>
        <begin position="64"/>
        <end position="105"/>
    </location>
</feature>
<dbReference type="AlphaFoldDB" id="A0A914VCC7"/>